<name>A0ABT1NGK0_9FIRM</name>
<sequence>MKIMKRLIALTIIFSMLIMPGATAYGDSIIYIAYFNKTVLQGETFMIYISGIKADDTVKVTSDLKARSEKYFPYKNGKLAIIAVGCTAEPGEYGYDILISRGDKVLRDVKNKITVKENSFKKDYIKVSKETQEKKSQDNLNFDTEQIAKAKADPENLPLYKGRFIAPVDAEINTEFGAMRYVNGVRSSVHSGLDFKAKKGTPVMASNDGKVVLAMELNSSGNTVILDHGLNIYTSYCHLDSIGVEIGDRVEKGDIVGNVGSTGYSTGPHLHWTFSIGRQSTDPKPFMDGFGTPNF</sequence>
<dbReference type="Proteomes" id="UP001651880">
    <property type="component" value="Unassembled WGS sequence"/>
</dbReference>
<feature type="signal peptide" evidence="2">
    <location>
        <begin position="1"/>
        <end position="24"/>
    </location>
</feature>
<reference evidence="4 5" key="1">
    <citation type="submission" date="2021-10" db="EMBL/GenBank/DDBJ databases">
        <title>Lutispora strain m25 sp. nov., a thermophilic, non-spore-forming bacterium isolated from a lab-scale methanogenic bioreactor digesting anaerobic sludge.</title>
        <authorList>
            <person name="El Houari A."/>
            <person name="Mcdonald J."/>
        </authorList>
    </citation>
    <scope>NUCLEOTIDE SEQUENCE [LARGE SCALE GENOMIC DNA]</scope>
    <source>
        <strain evidence="5">m25</strain>
    </source>
</reference>
<dbReference type="PANTHER" id="PTHR21666:SF289">
    <property type="entry name" value="L-ALA--D-GLU ENDOPEPTIDASE"/>
    <property type="match status" value="1"/>
</dbReference>
<protein>
    <submittedName>
        <fullName evidence="4">M23 family metallopeptidase</fullName>
    </submittedName>
</protein>
<feature type="domain" description="M23ase beta-sheet core" evidence="3">
    <location>
        <begin position="189"/>
        <end position="283"/>
    </location>
</feature>
<comment type="caution">
    <text evidence="4">The sequence shown here is derived from an EMBL/GenBank/DDBJ whole genome shotgun (WGS) entry which is preliminary data.</text>
</comment>
<dbReference type="InterPro" id="IPR011055">
    <property type="entry name" value="Dup_hybrid_motif"/>
</dbReference>
<evidence type="ECO:0000259" key="3">
    <source>
        <dbReference type="Pfam" id="PF01551"/>
    </source>
</evidence>
<organism evidence="4 5">
    <name type="scientific">Lutispora saccharofermentans</name>
    <dbReference type="NCBI Taxonomy" id="3024236"/>
    <lineage>
        <taxon>Bacteria</taxon>
        <taxon>Bacillati</taxon>
        <taxon>Bacillota</taxon>
        <taxon>Clostridia</taxon>
        <taxon>Lutisporales</taxon>
        <taxon>Lutisporaceae</taxon>
        <taxon>Lutispora</taxon>
    </lineage>
</organism>
<dbReference type="EMBL" id="JAJEKE010000010">
    <property type="protein sequence ID" value="MCQ1530291.1"/>
    <property type="molecule type" value="Genomic_DNA"/>
</dbReference>
<dbReference type="PANTHER" id="PTHR21666">
    <property type="entry name" value="PEPTIDASE-RELATED"/>
    <property type="match status" value="1"/>
</dbReference>
<feature type="chain" id="PRO_5046231547" evidence="2">
    <location>
        <begin position="25"/>
        <end position="295"/>
    </location>
</feature>
<evidence type="ECO:0000313" key="5">
    <source>
        <dbReference type="Proteomes" id="UP001651880"/>
    </source>
</evidence>
<dbReference type="InterPro" id="IPR016047">
    <property type="entry name" value="M23ase_b-sheet_dom"/>
</dbReference>
<keyword evidence="5" id="KW-1185">Reference proteome</keyword>
<dbReference type="SUPFAM" id="SSF51261">
    <property type="entry name" value="Duplicated hybrid motif"/>
    <property type="match status" value="1"/>
</dbReference>
<gene>
    <name evidence="4" type="ORF">LJD61_12125</name>
</gene>
<keyword evidence="1 2" id="KW-0732">Signal</keyword>
<dbReference type="RefSeq" id="WP_255227809.1">
    <property type="nucleotide sequence ID" value="NZ_JAJEKE010000010.1"/>
</dbReference>
<dbReference type="InterPro" id="IPR050570">
    <property type="entry name" value="Cell_wall_metabolism_enzyme"/>
</dbReference>
<accession>A0ABT1NGK0</accession>
<evidence type="ECO:0000256" key="1">
    <source>
        <dbReference type="ARBA" id="ARBA00022729"/>
    </source>
</evidence>
<dbReference type="Pfam" id="PF01551">
    <property type="entry name" value="Peptidase_M23"/>
    <property type="match status" value="1"/>
</dbReference>
<dbReference type="CDD" id="cd12797">
    <property type="entry name" value="M23_peptidase"/>
    <property type="match status" value="1"/>
</dbReference>
<proteinExistence type="predicted"/>
<evidence type="ECO:0000313" key="4">
    <source>
        <dbReference type="EMBL" id="MCQ1530291.1"/>
    </source>
</evidence>
<dbReference type="Gene3D" id="2.70.70.10">
    <property type="entry name" value="Glucose Permease (Domain IIA)"/>
    <property type="match status" value="1"/>
</dbReference>
<evidence type="ECO:0000256" key="2">
    <source>
        <dbReference type="SAM" id="SignalP"/>
    </source>
</evidence>